<dbReference type="PANTHER" id="PTHR43790">
    <property type="entry name" value="CARBOHYDRATE TRANSPORT ATP-BINDING PROTEIN MG119-RELATED"/>
    <property type="match status" value="1"/>
</dbReference>
<organism evidence="8 9">
    <name type="scientific">Deinococcus peraridilitoris (strain DSM 19664 / LMG 22246 / CIP 109416 / KR-200)</name>
    <dbReference type="NCBI Taxonomy" id="937777"/>
    <lineage>
        <taxon>Bacteria</taxon>
        <taxon>Thermotogati</taxon>
        <taxon>Deinococcota</taxon>
        <taxon>Deinococci</taxon>
        <taxon>Deinococcales</taxon>
        <taxon>Deinococcaceae</taxon>
        <taxon>Deinococcus</taxon>
    </lineage>
</organism>
<name>L0A3U9_DEIPD</name>
<proteinExistence type="predicted"/>
<dbReference type="InterPro" id="IPR027417">
    <property type="entry name" value="P-loop_NTPase"/>
</dbReference>
<evidence type="ECO:0000256" key="3">
    <source>
        <dbReference type="ARBA" id="ARBA00022741"/>
    </source>
</evidence>
<dbReference type="HOGENOM" id="CLU_2522051_0_0_0"/>
<dbReference type="eggNOG" id="COG1129">
    <property type="taxonomic scope" value="Bacteria"/>
</dbReference>
<dbReference type="RefSeq" id="WP_015236871.1">
    <property type="nucleotide sequence ID" value="NC_019793.1"/>
</dbReference>
<evidence type="ECO:0000259" key="7">
    <source>
        <dbReference type="Pfam" id="PF00005"/>
    </source>
</evidence>
<accession>L0A3U9</accession>
<dbReference type="InterPro" id="IPR050107">
    <property type="entry name" value="ABC_carbohydrate_import_ATPase"/>
</dbReference>
<keyword evidence="3" id="KW-0547">Nucleotide-binding</keyword>
<keyword evidence="5" id="KW-1278">Translocase</keyword>
<dbReference type="GO" id="GO:0016887">
    <property type="term" value="F:ATP hydrolysis activity"/>
    <property type="evidence" value="ECO:0007669"/>
    <property type="project" value="InterPro"/>
</dbReference>
<dbReference type="Pfam" id="PF00005">
    <property type="entry name" value="ABC_tran"/>
    <property type="match status" value="1"/>
</dbReference>
<reference evidence="9" key="1">
    <citation type="submission" date="2012-03" db="EMBL/GenBank/DDBJ databases">
        <title>Complete sequence of chromosome of Deinococcus peraridilitoris DSM 19664.</title>
        <authorList>
            <person name="Lucas S."/>
            <person name="Copeland A."/>
            <person name="Lapidus A."/>
            <person name="Glavina del Rio T."/>
            <person name="Dalin E."/>
            <person name="Tice H."/>
            <person name="Bruce D."/>
            <person name="Goodwin L."/>
            <person name="Pitluck S."/>
            <person name="Peters L."/>
            <person name="Mikhailova N."/>
            <person name="Lu M."/>
            <person name="Kyrpides N."/>
            <person name="Mavromatis K."/>
            <person name="Ivanova N."/>
            <person name="Brettin T."/>
            <person name="Detter J.C."/>
            <person name="Han C."/>
            <person name="Larimer F."/>
            <person name="Land M."/>
            <person name="Hauser L."/>
            <person name="Markowitz V."/>
            <person name="Cheng J.-F."/>
            <person name="Hugenholtz P."/>
            <person name="Woyke T."/>
            <person name="Wu D."/>
            <person name="Pukall R."/>
            <person name="Steenblock K."/>
            <person name="Brambilla E."/>
            <person name="Klenk H.-P."/>
            <person name="Eisen J.A."/>
        </authorList>
    </citation>
    <scope>NUCLEOTIDE SEQUENCE [LARGE SCALE GENOMIC DNA]</scope>
    <source>
        <strain evidence="9">DSM 19664 / LMG 22246 / CIP 109416 / KR-200</strain>
    </source>
</reference>
<dbReference type="SUPFAM" id="SSF52540">
    <property type="entry name" value="P-loop containing nucleoside triphosphate hydrolases"/>
    <property type="match status" value="1"/>
</dbReference>
<dbReference type="STRING" id="937777.Deipe_3127"/>
<sequence length="84" mass="9198">MRGAAPYIEFRRVSKVFGSVQVLYDISFDIHAQEVHALIGENGAGKSTLMKILATSPTHPSKALPVKFEKAFLAGVGRLNERDL</sequence>
<dbReference type="AlphaFoldDB" id="L0A3U9"/>
<dbReference type="InterPro" id="IPR003439">
    <property type="entry name" value="ABC_transporter-like_ATP-bd"/>
</dbReference>
<dbReference type="PATRIC" id="fig|937777.3.peg.3139"/>
<keyword evidence="2" id="KW-1003">Cell membrane</keyword>
<evidence type="ECO:0000256" key="4">
    <source>
        <dbReference type="ARBA" id="ARBA00022840"/>
    </source>
</evidence>
<evidence type="ECO:0000256" key="6">
    <source>
        <dbReference type="ARBA" id="ARBA00023136"/>
    </source>
</evidence>
<dbReference type="GO" id="GO:0005524">
    <property type="term" value="F:ATP binding"/>
    <property type="evidence" value="ECO:0007669"/>
    <property type="project" value="UniProtKB-KW"/>
</dbReference>
<keyword evidence="9" id="KW-1185">Reference proteome</keyword>
<dbReference type="EMBL" id="CP003382">
    <property type="protein sequence ID" value="AFZ68573.1"/>
    <property type="molecule type" value="Genomic_DNA"/>
</dbReference>
<evidence type="ECO:0000256" key="2">
    <source>
        <dbReference type="ARBA" id="ARBA00022475"/>
    </source>
</evidence>
<keyword evidence="1" id="KW-0813">Transport</keyword>
<dbReference type="OrthoDB" id="9801987at2"/>
<dbReference type="KEGG" id="dpd:Deipe_3127"/>
<keyword evidence="4" id="KW-0067">ATP-binding</keyword>
<dbReference type="Gene3D" id="3.40.50.300">
    <property type="entry name" value="P-loop containing nucleotide triphosphate hydrolases"/>
    <property type="match status" value="1"/>
</dbReference>
<evidence type="ECO:0000313" key="8">
    <source>
        <dbReference type="EMBL" id="AFZ68573.1"/>
    </source>
</evidence>
<keyword evidence="6" id="KW-0472">Membrane</keyword>
<evidence type="ECO:0000256" key="5">
    <source>
        <dbReference type="ARBA" id="ARBA00022967"/>
    </source>
</evidence>
<feature type="domain" description="ABC transporter" evidence="7">
    <location>
        <begin position="24"/>
        <end position="58"/>
    </location>
</feature>
<evidence type="ECO:0000256" key="1">
    <source>
        <dbReference type="ARBA" id="ARBA00022448"/>
    </source>
</evidence>
<evidence type="ECO:0000313" key="9">
    <source>
        <dbReference type="Proteomes" id="UP000010467"/>
    </source>
</evidence>
<gene>
    <name evidence="8" type="ordered locus">Deipe_3127</name>
</gene>
<protein>
    <recommendedName>
        <fullName evidence="7">ABC transporter domain-containing protein</fullName>
    </recommendedName>
</protein>
<dbReference type="Proteomes" id="UP000010467">
    <property type="component" value="Chromosome"/>
</dbReference>
<dbReference type="PANTHER" id="PTHR43790:SF3">
    <property type="entry name" value="D-ALLOSE IMPORT ATP-BINDING PROTEIN ALSA-RELATED"/>
    <property type="match status" value="1"/>
</dbReference>